<dbReference type="Pfam" id="PF00271">
    <property type="entry name" value="Helicase_C"/>
    <property type="match status" value="1"/>
</dbReference>
<keyword evidence="4 15" id="KW-0227">DNA damage</keyword>
<dbReference type="InterPro" id="IPR027417">
    <property type="entry name" value="P-loop_NTPase"/>
</dbReference>
<comment type="catalytic activity">
    <reaction evidence="12 15">
        <text>Couples ATP hydrolysis with the unwinding of duplex DNA by translocating in the 3'-5' direction.</text>
        <dbReference type="EC" id="5.6.2.4"/>
    </reaction>
</comment>
<keyword evidence="9 15" id="KW-0233">DNA recombination</keyword>
<dbReference type="InterPro" id="IPR033454">
    <property type="entry name" value="RecG_wedge"/>
</dbReference>
<dbReference type="SMART" id="SM00490">
    <property type="entry name" value="HELICc"/>
    <property type="match status" value="1"/>
</dbReference>
<dbReference type="EC" id="5.6.2.4" evidence="13 15"/>
<feature type="domain" description="Helicase C-terminal" evidence="17">
    <location>
        <begin position="469"/>
        <end position="616"/>
    </location>
</feature>
<reference evidence="18 19" key="1">
    <citation type="submission" date="2020-03" db="EMBL/GenBank/DDBJ databases">
        <title>Spirochaetal bacteria isolated from arthropods constitute a novel genus Entomospira genus novum within the order Spirochaetales.</title>
        <authorList>
            <person name="Grana-Miraglia L."/>
            <person name="Sikutova S."/>
            <person name="Fingerle V."/>
            <person name="Sing A."/>
            <person name="Castillo-Ramirez S."/>
            <person name="Margos G."/>
            <person name="Rudolf I."/>
        </authorList>
    </citation>
    <scope>NUCLEOTIDE SEQUENCE [LARGE SCALE GENOMIC DNA]</scope>
    <source>
        <strain evidence="18 19">BR193</strain>
    </source>
</reference>
<dbReference type="InterPro" id="IPR012340">
    <property type="entry name" value="NA-bd_OB-fold"/>
</dbReference>
<dbReference type="PROSITE" id="PS51192">
    <property type="entry name" value="HELICASE_ATP_BIND_1"/>
    <property type="match status" value="1"/>
</dbReference>
<evidence type="ECO:0000256" key="14">
    <source>
        <dbReference type="ARBA" id="ARBA00048988"/>
    </source>
</evidence>
<dbReference type="PROSITE" id="PS51194">
    <property type="entry name" value="HELICASE_CTER"/>
    <property type="match status" value="1"/>
</dbReference>
<name>A0A968KSB9_9SPIO</name>
<keyword evidence="6 15" id="KW-0347">Helicase</keyword>
<evidence type="ECO:0000259" key="17">
    <source>
        <dbReference type="PROSITE" id="PS51194"/>
    </source>
</evidence>
<evidence type="ECO:0000313" key="18">
    <source>
        <dbReference type="EMBL" id="NIZ40187.1"/>
    </source>
</evidence>
<comment type="catalytic activity">
    <reaction evidence="14 15">
        <text>ATP + H2O = ADP + phosphate + H(+)</text>
        <dbReference type="Rhea" id="RHEA:13065"/>
        <dbReference type="ChEBI" id="CHEBI:15377"/>
        <dbReference type="ChEBI" id="CHEBI:15378"/>
        <dbReference type="ChEBI" id="CHEBI:30616"/>
        <dbReference type="ChEBI" id="CHEBI:43474"/>
        <dbReference type="ChEBI" id="CHEBI:456216"/>
        <dbReference type="EC" id="5.6.2.4"/>
    </reaction>
</comment>
<dbReference type="NCBIfam" id="TIGR00643">
    <property type="entry name" value="recG"/>
    <property type="match status" value="1"/>
</dbReference>
<evidence type="ECO:0000256" key="13">
    <source>
        <dbReference type="ARBA" id="ARBA00034808"/>
    </source>
</evidence>
<evidence type="ECO:0000256" key="3">
    <source>
        <dbReference type="ARBA" id="ARBA00022741"/>
    </source>
</evidence>
<dbReference type="GO" id="GO:0043138">
    <property type="term" value="F:3'-5' DNA helicase activity"/>
    <property type="evidence" value="ECO:0007669"/>
    <property type="project" value="UniProtKB-EC"/>
</dbReference>
<evidence type="ECO:0000256" key="7">
    <source>
        <dbReference type="ARBA" id="ARBA00022840"/>
    </source>
</evidence>
<evidence type="ECO:0000259" key="16">
    <source>
        <dbReference type="PROSITE" id="PS51192"/>
    </source>
</evidence>
<accession>A0A968KSB9</accession>
<dbReference type="PANTHER" id="PTHR47964">
    <property type="entry name" value="ATP-DEPENDENT DNA HELICASE HOMOLOG RECG, CHLOROPLASTIC"/>
    <property type="match status" value="1"/>
</dbReference>
<dbReference type="InterPro" id="IPR047112">
    <property type="entry name" value="RecG/Mfd"/>
</dbReference>
<evidence type="ECO:0000256" key="10">
    <source>
        <dbReference type="ARBA" id="ARBA00023204"/>
    </source>
</evidence>
<gene>
    <name evidence="18" type="primary">recG</name>
    <name evidence="18" type="ORF">HCT14_01485</name>
</gene>
<dbReference type="SMART" id="SM00487">
    <property type="entry name" value="DEXDc"/>
    <property type="match status" value="1"/>
</dbReference>
<proteinExistence type="inferred from homology"/>
<dbReference type="Pfam" id="PF19833">
    <property type="entry name" value="RecG_dom3_C"/>
    <property type="match status" value="1"/>
</dbReference>
<dbReference type="InterPro" id="IPR011545">
    <property type="entry name" value="DEAD/DEAH_box_helicase_dom"/>
</dbReference>
<evidence type="ECO:0000256" key="6">
    <source>
        <dbReference type="ARBA" id="ARBA00022806"/>
    </source>
</evidence>
<sequence length="678" mass="77359">MLLEELELPIGHIKGVGKETYKAFIDLNIGLVRDLLLYFPFRYEDRRTIYSLGQAVESVSATYIVEVVSHSYVLTRKEKLLKVLVSDTTGEAELLCYGRGFLVDQLSIGKRLYLFANFSHRYGMLQASAFDFEVYSDTPKNFLRLQPVYGLTAKLTQHRVAQSVMTGFELIPGEIESLVPAEFFERDNLWASKKKSLKAVHFPRSQEELELARRSLAFEELFLFQSKKEYHIRTSQESVRVPREEKNHLALQLIDSLPFQLTGDQQRALNEISHDLHQTYAMRRLLQADVGAGKTLVALISALEVIAVGEQVALLAPTELLARQHAQTAQRLLTPLGIEVSFLSGNIRMKGRLEILNRLAQGEIHLIVGTHALFSDDVIYNRLGYVVIDEQHRFGVLQRNKMYQKAPVVDLLLMSATPIPQTLQLSYLGGMEISSMREMPAGRQPVKTHLVQYGNESRVYDAIKEALDQGRQAYFVYPLIDQHEQDERRALIHTYEEIKGEVLGNYRTGIIHSRLDEESKRQTMEQFVQGEIQVLFSTSVIEVGVDVPNASLMVIYNAERFGLAALHQLRGRIGRGAEQGRCFLIYHSNLSDIAKERLKIMYEQHDGFIIADQDLLLRGAGDIGGVKQSGFMRFRLANLSEDQDLWIQAEHDAREWLNRKGIEDSPLYQQLSQESWYL</sequence>
<evidence type="ECO:0000313" key="19">
    <source>
        <dbReference type="Proteomes" id="UP000711995"/>
    </source>
</evidence>
<dbReference type="SUPFAM" id="SSF52540">
    <property type="entry name" value="P-loop containing nucleoside triphosphate hydrolases"/>
    <property type="match status" value="2"/>
</dbReference>
<keyword evidence="5 15" id="KW-0378">Hydrolase</keyword>
<keyword evidence="7 15" id="KW-0067">ATP-binding</keyword>
<comment type="caution">
    <text evidence="18">The sequence shown here is derived from an EMBL/GenBank/DDBJ whole genome shotgun (WGS) entry which is preliminary data.</text>
</comment>
<organism evidence="18 19">
    <name type="scientific">Entomospira entomophila</name>
    <dbReference type="NCBI Taxonomy" id="2719988"/>
    <lineage>
        <taxon>Bacteria</taxon>
        <taxon>Pseudomonadati</taxon>
        <taxon>Spirochaetota</taxon>
        <taxon>Spirochaetia</taxon>
        <taxon>Spirochaetales</taxon>
        <taxon>Spirochaetaceae</taxon>
        <taxon>Entomospira</taxon>
    </lineage>
</organism>
<dbReference type="Gene3D" id="3.40.50.300">
    <property type="entry name" value="P-loop containing nucleotide triphosphate hydrolases"/>
    <property type="match status" value="2"/>
</dbReference>
<dbReference type="InterPro" id="IPR004609">
    <property type="entry name" value="ATP-dep_DNA_helicase_RecG"/>
</dbReference>
<dbReference type="Proteomes" id="UP000711995">
    <property type="component" value="Unassembled WGS sequence"/>
</dbReference>
<comment type="similarity">
    <text evidence="1 15">Belongs to the helicase family. RecG subfamily.</text>
</comment>
<keyword evidence="8" id="KW-0238">DNA-binding</keyword>
<feature type="domain" description="Helicase ATP-binding" evidence="16">
    <location>
        <begin position="275"/>
        <end position="436"/>
    </location>
</feature>
<evidence type="ECO:0000256" key="8">
    <source>
        <dbReference type="ARBA" id="ARBA00023125"/>
    </source>
</evidence>
<protein>
    <recommendedName>
        <fullName evidence="2 15">ATP-dependent DNA helicase RecG</fullName>
        <ecNumber evidence="13 15">5.6.2.4</ecNumber>
    </recommendedName>
</protein>
<dbReference type="InterPro" id="IPR014001">
    <property type="entry name" value="Helicase_ATP-bd"/>
</dbReference>
<evidence type="ECO:0000256" key="2">
    <source>
        <dbReference type="ARBA" id="ARBA00017846"/>
    </source>
</evidence>
<dbReference type="PANTHER" id="PTHR47964:SF1">
    <property type="entry name" value="ATP-DEPENDENT DNA HELICASE HOMOLOG RECG, CHLOROPLASTIC"/>
    <property type="match status" value="1"/>
</dbReference>
<dbReference type="SUPFAM" id="SSF50249">
    <property type="entry name" value="Nucleic acid-binding proteins"/>
    <property type="match status" value="1"/>
</dbReference>
<dbReference type="Pfam" id="PF00270">
    <property type="entry name" value="DEAD"/>
    <property type="match status" value="1"/>
</dbReference>
<keyword evidence="11" id="KW-0413">Isomerase</keyword>
<dbReference type="GO" id="GO:0003677">
    <property type="term" value="F:DNA binding"/>
    <property type="evidence" value="ECO:0007669"/>
    <property type="project" value="UniProtKB-KW"/>
</dbReference>
<dbReference type="AlphaFoldDB" id="A0A968KSB9"/>
<comment type="function">
    <text evidence="15">Plays a critical role in recombination and DNA repair. Helps process Holliday junction intermediates to mature products by catalyzing branch migration. Has replication fork regression activity, unwinds stalled or blocked replication forks to make a HJ that can be resolved. Has a DNA unwinding activity characteristic of a DNA helicase with 3'-5' polarity.</text>
</comment>
<evidence type="ECO:0000256" key="5">
    <source>
        <dbReference type="ARBA" id="ARBA00022801"/>
    </source>
</evidence>
<keyword evidence="3 15" id="KW-0547">Nucleotide-binding</keyword>
<dbReference type="NCBIfam" id="NF008165">
    <property type="entry name" value="PRK10917.1-3"/>
    <property type="match status" value="1"/>
</dbReference>
<evidence type="ECO:0000256" key="9">
    <source>
        <dbReference type="ARBA" id="ARBA00023172"/>
    </source>
</evidence>
<dbReference type="Gene3D" id="2.40.50.140">
    <property type="entry name" value="Nucleic acid-binding proteins"/>
    <property type="match status" value="1"/>
</dbReference>
<dbReference type="RefSeq" id="WP_167699794.1">
    <property type="nucleotide sequence ID" value="NZ_CP118174.1"/>
</dbReference>
<dbReference type="GO" id="GO:0016787">
    <property type="term" value="F:hydrolase activity"/>
    <property type="evidence" value="ECO:0007669"/>
    <property type="project" value="UniProtKB-KW"/>
</dbReference>
<evidence type="ECO:0000256" key="12">
    <source>
        <dbReference type="ARBA" id="ARBA00034617"/>
    </source>
</evidence>
<keyword evidence="19" id="KW-1185">Reference proteome</keyword>
<dbReference type="GO" id="GO:0006310">
    <property type="term" value="P:DNA recombination"/>
    <property type="evidence" value="ECO:0007669"/>
    <property type="project" value="UniProtKB-UniRule"/>
</dbReference>
<dbReference type="GO" id="GO:0005524">
    <property type="term" value="F:ATP binding"/>
    <property type="evidence" value="ECO:0007669"/>
    <property type="project" value="UniProtKB-KW"/>
</dbReference>
<evidence type="ECO:0000256" key="11">
    <source>
        <dbReference type="ARBA" id="ARBA00023235"/>
    </source>
</evidence>
<dbReference type="InterPro" id="IPR045562">
    <property type="entry name" value="RecG_dom3_C"/>
</dbReference>
<dbReference type="EMBL" id="JAATLJ010000001">
    <property type="protein sequence ID" value="NIZ40187.1"/>
    <property type="molecule type" value="Genomic_DNA"/>
</dbReference>
<dbReference type="GO" id="GO:0006281">
    <property type="term" value="P:DNA repair"/>
    <property type="evidence" value="ECO:0007669"/>
    <property type="project" value="UniProtKB-UniRule"/>
</dbReference>
<keyword evidence="10 15" id="KW-0234">DNA repair</keyword>
<evidence type="ECO:0000256" key="4">
    <source>
        <dbReference type="ARBA" id="ARBA00022763"/>
    </source>
</evidence>
<evidence type="ECO:0000256" key="1">
    <source>
        <dbReference type="ARBA" id="ARBA00007504"/>
    </source>
</evidence>
<evidence type="ECO:0000256" key="15">
    <source>
        <dbReference type="RuleBase" id="RU363016"/>
    </source>
</evidence>
<dbReference type="Pfam" id="PF17191">
    <property type="entry name" value="RecG_wedge"/>
    <property type="match status" value="1"/>
</dbReference>
<dbReference type="InterPro" id="IPR001650">
    <property type="entry name" value="Helicase_C-like"/>
</dbReference>